<keyword evidence="4" id="KW-1185">Reference proteome</keyword>
<sequence>MMATSSTKPPKLVVGLNHFNHHHHQRFPFSSNYKEISFLIVTRKPSTSSITSSHHHYNTSFRPLLIHASTDGSGSTVDVDDDATSQPPSSSFSFSSEIEGVVEKSLQSSKDGYVPLFVRMLGLDNDPLDREQAIVALWKYSLGGKQCIDMIMKFPGCVNLTVNLLRSDSSSTCEAAAGLLRTISAVNVYRDSVAQSGAVEGITALLHRSSLTAEVKEQSICTLWNLSVDEKLRIQITNSELLPALIKFLDNEEMKIKEAAGGVLANLALSHSNHKIMVEAGVISKLAKVLKDDAEGSKVIRKVAKNALLKLAKDDFYRILVIEEGLILVPLVGADAYKSFRPVSHSWPSFPDGTELQRSSSTPSRYGASELLLGLNIQGKNFDLEEAKMNAIVGRTQQQFLARIGAIEVEEGRKPQLETSTNQQYTLLPWIDGVARLVIILGLEDVSAISRAALSIADASINEHMRTSFAVAGAIKYLVQLLNHHNENVKLAACHALERLSVSNGVCNMIESEGAGYALVNALKCKEMPENLMEKTVNILARILDPGKEMKSKFYDGPVNGSAKSLHATSIVDGKTDDVKESATTREYVLDSGVISRFIEIMKTSPSLQRQAASVLEYIATIEASMDELIAADIESGLNAVFDSRFVRDMEKDTDTQQLELRALEAGIAISAASRLLTKLLDIEQYRHSIKSTRLKQKLRKVLMSNIPLHSKDWVAACLIKLESAVGSQLDPENLINKDITLYETIPRLVEQIRTSFSPEAQEAAVIELNAIISTGVVDFTRAVADKGGIFPLVKMIEKGSRKAVEVSLAILFNLSMDNENHSAMIAAGAVPALRRIVLSQGPQWMLALRLLRTLPTQ</sequence>
<feature type="region of interest" description="Disordered" evidence="2">
    <location>
        <begin position="72"/>
        <end position="92"/>
    </location>
</feature>
<reference evidence="3 4" key="1">
    <citation type="submission" date="2020-06" db="EMBL/GenBank/DDBJ databases">
        <title>Transcriptomic and genomic resources for Thalictrum thalictroides and T. hernandezii: Facilitating candidate gene discovery in an emerging model plant lineage.</title>
        <authorList>
            <person name="Arias T."/>
            <person name="Riano-Pachon D.M."/>
            <person name="Di Stilio V.S."/>
        </authorList>
    </citation>
    <scope>NUCLEOTIDE SEQUENCE [LARGE SCALE GENOMIC DNA]</scope>
    <source>
        <strain evidence="4">cv. WT478/WT964</strain>
        <tissue evidence="3">Leaves</tissue>
    </source>
</reference>
<dbReference type="SUPFAM" id="SSF48371">
    <property type="entry name" value="ARM repeat"/>
    <property type="match status" value="2"/>
</dbReference>
<dbReference type="InterPro" id="IPR000225">
    <property type="entry name" value="Armadillo"/>
</dbReference>
<comment type="caution">
    <text evidence="3">The sequence shown here is derived from an EMBL/GenBank/DDBJ whole genome shotgun (WGS) entry which is preliminary data.</text>
</comment>
<proteinExistence type="predicted"/>
<dbReference type="AlphaFoldDB" id="A0A7J6X075"/>
<gene>
    <name evidence="3" type="ORF">FRX31_007987</name>
</gene>
<dbReference type="Proteomes" id="UP000554482">
    <property type="component" value="Unassembled WGS sequence"/>
</dbReference>
<name>A0A7J6X075_THATH</name>
<organism evidence="3 4">
    <name type="scientific">Thalictrum thalictroides</name>
    <name type="common">Rue-anemone</name>
    <name type="synonym">Anemone thalictroides</name>
    <dbReference type="NCBI Taxonomy" id="46969"/>
    <lineage>
        <taxon>Eukaryota</taxon>
        <taxon>Viridiplantae</taxon>
        <taxon>Streptophyta</taxon>
        <taxon>Embryophyta</taxon>
        <taxon>Tracheophyta</taxon>
        <taxon>Spermatophyta</taxon>
        <taxon>Magnoliopsida</taxon>
        <taxon>Ranunculales</taxon>
        <taxon>Ranunculaceae</taxon>
        <taxon>Thalictroideae</taxon>
        <taxon>Thalictrum</taxon>
    </lineage>
</organism>
<feature type="repeat" description="ARM" evidence="1">
    <location>
        <begin position="788"/>
        <end position="830"/>
    </location>
</feature>
<dbReference type="SMART" id="SM00185">
    <property type="entry name" value="ARM"/>
    <property type="match status" value="7"/>
</dbReference>
<feature type="repeat" description="ARM" evidence="1">
    <location>
        <begin position="197"/>
        <end position="241"/>
    </location>
</feature>
<dbReference type="PANTHER" id="PTHR47451:SF1">
    <property type="entry name" value="ARM REPEAT SUPERFAMILY PROTEIN"/>
    <property type="match status" value="1"/>
</dbReference>
<dbReference type="InterPro" id="IPR011989">
    <property type="entry name" value="ARM-like"/>
</dbReference>
<accession>A0A7J6X075</accession>
<dbReference type="InterPro" id="IPR016024">
    <property type="entry name" value="ARM-type_fold"/>
</dbReference>
<dbReference type="OrthoDB" id="409644at2759"/>
<dbReference type="PROSITE" id="PS50176">
    <property type="entry name" value="ARM_REPEAT"/>
    <property type="match status" value="4"/>
</dbReference>
<protein>
    <submittedName>
        <fullName evidence="3">Arm repeat superfamily protein</fullName>
    </submittedName>
</protein>
<evidence type="ECO:0000313" key="4">
    <source>
        <dbReference type="Proteomes" id="UP000554482"/>
    </source>
</evidence>
<evidence type="ECO:0000256" key="2">
    <source>
        <dbReference type="SAM" id="MobiDB-lite"/>
    </source>
</evidence>
<feature type="repeat" description="ARM" evidence="1">
    <location>
        <begin position="473"/>
        <end position="515"/>
    </location>
</feature>
<dbReference type="PANTHER" id="PTHR47451">
    <property type="entry name" value="ARM REPEAT SUPERFAMILY PROTEIN"/>
    <property type="match status" value="1"/>
</dbReference>
<evidence type="ECO:0000256" key="1">
    <source>
        <dbReference type="PROSITE-ProRule" id="PRU00259"/>
    </source>
</evidence>
<feature type="repeat" description="ARM" evidence="1">
    <location>
        <begin position="240"/>
        <end position="282"/>
    </location>
</feature>
<dbReference type="Gene3D" id="1.25.10.10">
    <property type="entry name" value="Leucine-rich Repeat Variant"/>
    <property type="match status" value="3"/>
</dbReference>
<dbReference type="EMBL" id="JABWDY010008131">
    <property type="protein sequence ID" value="KAF5202427.1"/>
    <property type="molecule type" value="Genomic_DNA"/>
</dbReference>
<evidence type="ECO:0000313" key="3">
    <source>
        <dbReference type="EMBL" id="KAF5202427.1"/>
    </source>
</evidence>